<keyword evidence="3" id="KW-1185">Reference proteome</keyword>
<proteinExistence type="predicted"/>
<sequence>MHPGRNNKGHDWHAGIQNGLQSGISYSNKTNNHHSLSSSNNNLLTNSIYESYLLNPINFLNPRNIFFNIVLVKVIISILIKHKLLFFCLKFKSHFMIFLILERITNFLKW</sequence>
<dbReference type="AlphaFoldDB" id="J9D7A9"/>
<keyword evidence="1" id="KW-0472">Membrane</keyword>
<comment type="caution">
    <text evidence="2">The sequence shown here is derived from an EMBL/GenBank/DDBJ whole genome shotgun (WGS) entry which is preliminary data.</text>
</comment>
<dbReference type="InParanoid" id="J9D7A9"/>
<evidence type="ECO:0000313" key="3">
    <source>
        <dbReference type="Proteomes" id="UP000003163"/>
    </source>
</evidence>
<dbReference type="Proteomes" id="UP000003163">
    <property type="component" value="Unassembled WGS sequence"/>
</dbReference>
<gene>
    <name evidence="2" type="ORF">EDEG_02271</name>
</gene>
<dbReference type="EMBL" id="AFBI03000038">
    <property type="protein sequence ID" value="EJW03414.1"/>
    <property type="molecule type" value="Genomic_DNA"/>
</dbReference>
<protein>
    <submittedName>
        <fullName evidence="2">Uncharacterized protein</fullName>
    </submittedName>
</protein>
<reference evidence="3" key="2">
    <citation type="submission" date="2015-07" db="EMBL/GenBank/DDBJ databases">
        <title>Contrasting host-pathogen interactions and genome evolution in two generalist and specialist microsporidian pathogens of mosquitoes.</title>
        <authorList>
            <consortium name="The Broad Institute Genomics Platform"/>
            <consortium name="The Broad Institute Genome Sequencing Center for Infectious Disease"/>
            <person name="Cuomo C.A."/>
            <person name="Sanscrainte N.D."/>
            <person name="Goldberg J.M."/>
            <person name="Heiman D."/>
            <person name="Young S."/>
            <person name="Zeng Q."/>
            <person name="Becnel J.J."/>
            <person name="Birren B.W."/>
        </authorList>
    </citation>
    <scope>NUCLEOTIDE SEQUENCE [LARGE SCALE GENOMIC DNA]</scope>
    <source>
        <strain evidence="3">USNM 41457</strain>
    </source>
</reference>
<dbReference type="HOGENOM" id="CLU_173460_0_0_1"/>
<evidence type="ECO:0000256" key="1">
    <source>
        <dbReference type="SAM" id="Phobius"/>
    </source>
</evidence>
<keyword evidence="1" id="KW-1133">Transmembrane helix</keyword>
<dbReference type="VEuPathDB" id="MicrosporidiaDB:EDEG_02271"/>
<name>J9D7A9_EDHAE</name>
<feature type="transmembrane region" description="Helical" evidence="1">
    <location>
        <begin position="65"/>
        <end position="89"/>
    </location>
</feature>
<organism evidence="2 3">
    <name type="scientific">Edhazardia aedis (strain USNM 41457)</name>
    <name type="common">Microsporidian parasite</name>
    <dbReference type="NCBI Taxonomy" id="1003232"/>
    <lineage>
        <taxon>Eukaryota</taxon>
        <taxon>Fungi</taxon>
        <taxon>Fungi incertae sedis</taxon>
        <taxon>Microsporidia</taxon>
        <taxon>Edhazardia</taxon>
    </lineage>
</organism>
<reference evidence="2 3" key="1">
    <citation type="submission" date="2011-08" db="EMBL/GenBank/DDBJ databases">
        <authorList>
            <person name="Liu Z.J."/>
            <person name="Shi F.L."/>
            <person name="Lu J.Q."/>
            <person name="Li M."/>
            <person name="Wang Z.L."/>
        </authorList>
    </citation>
    <scope>NUCLEOTIDE SEQUENCE [LARGE SCALE GENOMIC DNA]</scope>
    <source>
        <strain evidence="2 3">USNM 41457</strain>
    </source>
</reference>
<evidence type="ECO:0000313" key="2">
    <source>
        <dbReference type="EMBL" id="EJW03414.1"/>
    </source>
</evidence>
<keyword evidence="1" id="KW-0812">Transmembrane</keyword>
<accession>J9D7A9</accession>